<dbReference type="SMART" id="SM00388">
    <property type="entry name" value="HisKA"/>
    <property type="match status" value="1"/>
</dbReference>
<keyword evidence="8" id="KW-0902">Two-component regulatory system</keyword>
<keyword evidence="4" id="KW-1003">Cell membrane</keyword>
<evidence type="ECO:0000313" key="12">
    <source>
        <dbReference type="Proteomes" id="UP001238179"/>
    </source>
</evidence>
<dbReference type="SUPFAM" id="SSF55874">
    <property type="entry name" value="ATPase domain of HSP90 chaperone/DNA topoisomerase II/histidine kinase"/>
    <property type="match status" value="1"/>
</dbReference>
<comment type="catalytic activity">
    <reaction evidence="1">
        <text>ATP + protein L-histidine = ADP + protein N-phospho-L-histidine.</text>
        <dbReference type="EC" id="2.7.13.3"/>
    </reaction>
</comment>
<dbReference type="Gene3D" id="3.30.565.10">
    <property type="entry name" value="Histidine kinase-like ATPase, C-terminal domain"/>
    <property type="match status" value="1"/>
</dbReference>
<dbReference type="Gene3D" id="1.10.287.130">
    <property type="match status" value="1"/>
</dbReference>
<dbReference type="InterPro" id="IPR036890">
    <property type="entry name" value="HATPase_C_sf"/>
</dbReference>
<dbReference type="KEGG" id="msil:METEAL_38940"/>
<protein>
    <recommendedName>
        <fullName evidence="3">histidine kinase</fullName>
        <ecNumber evidence="3">2.7.13.3</ecNumber>
    </recommendedName>
</protein>
<dbReference type="CDD" id="cd00082">
    <property type="entry name" value="HisKA"/>
    <property type="match status" value="1"/>
</dbReference>
<dbReference type="EC" id="2.7.13.3" evidence="3"/>
<evidence type="ECO:0000256" key="8">
    <source>
        <dbReference type="ARBA" id="ARBA00023012"/>
    </source>
</evidence>
<keyword evidence="9" id="KW-1133">Transmembrane helix</keyword>
<feature type="transmembrane region" description="Helical" evidence="9">
    <location>
        <begin position="28"/>
        <end position="48"/>
    </location>
</feature>
<reference evidence="12" key="1">
    <citation type="journal article" date="2023" name="Int. J. Syst. Evol. Microbiol.">
        <title>Mesoterricola silvestris gen. nov., sp. nov., Mesoterricola sediminis sp. nov., Geothrix oryzae sp. nov., Geothrix edaphica sp. nov., Geothrix rubra sp. nov., and Geothrix limicola sp. nov., six novel members of Acidobacteriota isolated from soils.</title>
        <authorList>
            <person name="Itoh H."/>
            <person name="Sugisawa Y."/>
            <person name="Mise K."/>
            <person name="Xu Z."/>
            <person name="Kuniyasu M."/>
            <person name="Ushijima N."/>
            <person name="Kawano K."/>
            <person name="Kobayashi E."/>
            <person name="Shiratori Y."/>
            <person name="Masuda Y."/>
            <person name="Senoo K."/>
        </authorList>
    </citation>
    <scope>NUCLEOTIDE SEQUENCE [LARGE SCALE GENOMIC DNA]</scope>
    <source>
        <strain evidence="12">W79</strain>
    </source>
</reference>
<evidence type="ECO:0000256" key="9">
    <source>
        <dbReference type="SAM" id="Phobius"/>
    </source>
</evidence>
<evidence type="ECO:0000259" key="10">
    <source>
        <dbReference type="PROSITE" id="PS50109"/>
    </source>
</evidence>
<proteinExistence type="predicted"/>
<dbReference type="PANTHER" id="PTHR44936">
    <property type="entry name" value="SENSOR PROTEIN CREC"/>
    <property type="match status" value="1"/>
</dbReference>
<dbReference type="GO" id="GO:0000155">
    <property type="term" value="F:phosphorelay sensor kinase activity"/>
    <property type="evidence" value="ECO:0007669"/>
    <property type="project" value="InterPro"/>
</dbReference>
<gene>
    <name evidence="11" type="ORF">METEAL_38940</name>
</gene>
<comment type="subcellular location">
    <subcellularLocation>
        <location evidence="2">Cell membrane</location>
        <topology evidence="2">Multi-pass membrane protein</topology>
    </subcellularLocation>
</comment>
<keyword evidence="5" id="KW-0597">Phosphoprotein</keyword>
<dbReference type="Pfam" id="PF00512">
    <property type="entry name" value="HisKA"/>
    <property type="match status" value="1"/>
</dbReference>
<evidence type="ECO:0000256" key="6">
    <source>
        <dbReference type="ARBA" id="ARBA00022679"/>
    </source>
</evidence>
<dbReference type="InterPro" id="IPR036097">
    <property type="entry name" value="HisK_dim/P_sf"/>
</dbReference>
<dbReference type="SUPFAM" id="SSF47384">
    <property type="entry name" value="Homodimeric domain of signal transducing histidine kinase"/>
    <property type="match status" value="1"/>
</dbReference>
<evidence type="ECO:0000256" key="4">
    <source>
        <dbReference type="ARBA" id="ARBA00022475"/>
    </source>
</evidence>
<feature type="transmembrane region" description="Helical" evidence="9">
    <location>
        <begin position="278"/>
        <end position="298"/>
    </location>
</feature>
<dbReference type="Pfam" id="PF02518">
    <property type="entry name" value="HATPase_c"/>
    <property type="match status" value="1"/>
</dbReference>
<feature type="domain" description="Histidine kinase" evidence="10">
    <location>
        <begin position="311"/>
        <end position="511"/>
    </location>
</feature>
<sequence length="511" mass="55914">MESMPSVQVCRPRSRRLRWRPLRGYGKLLSPPVLLGIWALAAVLSAFLPGMYTSHRMGVAAQAWEGLAHEGGKAVVKAWTQALPIPAFTRGDEAELRQALEEDSLLHAVADPAKGEVWIREGSRLRPAGEESARLLRWAREAQASGAPTWLPPVQDNPRATDEAVLGLAAGRWWEFKVWRPSAPATERFLKSVTGDRAPFRFALTRYGRDPIMGRKNTEAGGLPRRSWLLPVTKPTFYALFPDLSLAFGDPWVVGILATPAQDALMAHELRTWTRTAWTVHAAFVLLLGLGCLLHLYVSRRDRLRADQLAFLAHSLKTPLTVLKLRCDTVRNAGLSKEVQDSLLARIGDEVDKLVKIIEAGLEGVRPEGREPVLQTVDAAFFQRLAEQMEPIFAGEGRPLSLDVEDVAFQVSGDALQPALNTLLENALLHGAGATRLRVQRRRNLVEIQVHDEGPGIPAHKLGALAGAAPNAGAGQGVGIFLLNQMAAHEGWGLRFDSMGEGFSAVLEIPA</sequence>
<organism evidence="11 12">
    <name type="scientific">Mesoterricola silvestris</name>
    <dbReference type="NCBI Taxonomy" id="2927979"/>
    <lineage>
        <taxon>Bacteria</taxon>
        <taxon>Pseudomonadati</taxon>
        <taxon>Acidobacteriota</taxon>
        <taxon>Holophagae</taxon>
        <taxon>Holophagales</taxon>
        <taxon>Holophagaceae</taxon>
        <taxon>Mesoterricola</taxon>
    </lineage>
</organism>
<evidence type="ECO:0000256" key="2">
    <source>
        <dbReference type="ARBA" id="ARBA00004651"/>
    </source>
</evidence>
<dbReference type="GO" id="GO:0005886">
    <property type="term" value="C:plasma membrane"/>
    <property type="evidence" value="ECO:0007669"/>
    <property type="project" value="UniProtKB-SubCell"/>
</dbReference>
<evidence type="ECO:0000256" key="1">
    <source>
        <dbReference type="ARBA" id="ARBA00000085"/>
    </source>
</evidence>
<dbReference type="PANTHER" id="PTHR44936:SF9">
    <property type="entry name" value="SENSOR PROTEIN CREC"/>
    <property type="match status" value="1"/>
</dbReference>
<dbReference type="EMBL" id="AP027080">
    <property type="protein sequence ID" value="BDU74720.1"/>
    <property type="molecule type" value="Genomic_DNA"/>
</dbReference>
<name>A0AA48KB51_9BACT</name>
<keyword evidence="12" id="KW-1185">Reference proteome</keyword>
<evidence type="ECO:0000256" key="5">
    <source>
        <dbReference type="ARBA" id="ARBA00022553"/>
    </source>
</evidence>
<dbReference type="InterPro" id="IPR005467">
    <property type="entry name" value="His_kinase_dom"/>
</dbReference>
<evidence type="ECO:0000256" key="7">
    <source>
        <dbReference type="ARBA" id="ARBA00022777"/>
    </source>
</evidence>
<evidence type="ECO:0000256" key="3">
    <source>
        <dbReference type="ARBA" id="ARBA00012438"/>
    </source>
</evidence>
<dbReference type="PROSITE" id="PS50109">
    <property type="entry name" value="HIS_KIN"/>
    <property type="match status" value="1"/>
</dbReference>
<dbReference type="Proteomes" id="UP001238179">
    <property type="component" value="Chromosome"/>
</dbReference>
<accession>A0AA48KB51</accession>
<keyword evidence="9" id="KW-0812">Transmembrane</keyword>
<dbReference type="InterPro" id="IPR003594">
    <property type="entry name" value="HATPase_dom"/>
</dbReference>
<keyword evidence="9" id="KW-0472">Membrane</keyword>
<dbReference type="InterPro" id="IPR003661">
    <property type="entry name" value="HisK_dim/P_dom"/>
</dbReference>
<evidence type="ECO:0000313" key="11">
    <source>
        <dbReference type="EMBL" id="BDU74720.1"/>
    </source>
</evidence>
<dbReference type="AlphaFoldDB" id="A0AA48KB51"/>
<keyword evidence="7" id="KW-0418">Kinase</keyword>
<keyword evidence="6" id="KW-0808">Transferase</keyword>
<dbReference type="InterPro" id="IPR050980">
    <property type="entry name" value="2C_sensor_his_kinase"/>
</dbReference>